<reference evidence="1" key="1">
    <citation type="submission" date="2022-10" db="EMBL/GenBank/DDBJ databases">
        <title>Tapping the CABI collections for fungal endophytes: first genome assemblies for Collariella, Neodidymelliopsis, Ascochyta clinopodiicola, Didymella pomorum, Didymosphaeria variabile, Neocosmospora piperis and Neocucurbitaria cava.</title>
        <authorList>
            <person name="Hill R."/>
        </authorList>
    </citation>
    <scope>NUCLEOTIDE SEQUENCE</scope>
    <source>
        <strain evidence="1">IMI 356815</strain>
    </source>
</reference>
<dbReference type="AlphaFoldDB" id="A0A9W8XW38"/>
<keyword evidence="2" id="KW-1185">Reference proteome</keyword>
<dbReference type="OrthoDB" id="3500395at2759"/>
<dbReference type="SUPFAM" id="SSF54909">
    <property type="entry name" value="Dimeric alpha+beta barrel"/>
    <property type="match status" value="1"/>
</dbReference>
<evidence type="ECO:0008006" key="3">
    <source>
        <dbReference type="Google" id="ProtNLM"/>
    </source>
</evidence>
<sequence>MLNLWSYRPTAIYAPEHAHLAGTPCTGAEAMARYVSVLRDGLIPEGAEVTFRAVPVVNVIAAEGESWDIVAINKYPSLESFKGMIESERYRVEALPHRLAGQEDTRLIMMEGVD</sequence>
<comment type="caution">
    <text evidence="1">The sequence shown here is derived from an EMBL/GenBank/DDBJ whole genome shotgun (WGS) entry which is preliminary data.</text>
</comment>
<dbReference type="Proteomes" id="UP001140513">
    <property type="component" value="Unassembled WGS sequence"/>
</dbReference>
<evidence type="ECO:0000313" key="1">
    <source>
        <dbReference type="EMBL" id="KAJ4359520.1"/>
    </source>
</evidence>
<evidence type="ECO:0000313" key="2">
    <source>
        <dbReference type="Proteomes" id="UP001140513"/>
    </source>
</evidence>
<proteinExistence type="predicted"/>
<dbReference type="Gene3D" id="3.30.70.100">
    <property type="match status" value="1"/>
</dbReference>
<dbReference type="InterPro" id="IPR011008">
    <property type="entry name" value="Dimeric_a/b-barrel"/>
</dbReference>
<dbReference type="GeneID" id="80903605"/>
<gene>
    <name evidence="1" type="ORF">N0V89_000075</name>
</gene>
<protein>
    <recommendedName>
        <fullName evidence="3">DUF1330 domain-containing protein</fullName>
    </recommendedName>
</protein>
<dbReference type="EMBL" id="JAPEUX010000001">
    <property type="protein sequence ID" value="KAJ4359520.1"/>
    <property type="molecule type" value="Genomic_DNA"/>
</dbReference>
<organism evidence="1 2">
    <name type="scientific">Didymosphaeria variabile</name>
    <dbReference type="NCBI Taxonomy" id="1932322"/>
    <lineage>
        <taxon>Eukaryota</taxon>
        <taxon>Fungi</taxon>
        <taxon>Dikarya</taxon>
        <taxon>Ascomycota</taxon>
        <taxon>Pezizomycotina</taxon>
        <taxon>Dothideomycetes</taxon>
        <taxon>Pleosporomycetidae</taxon>
        <taxon>Pleosporales</taxon>
        <taxon>Massarineae</taxon>
        <taxon>Didymosphaeriaceae</taxon>
        <taxon>Didymosphaeria</taxon>
    </lineage>
</organism>
<name>A0A9W8XW38_9PLEO</name>
<dbReference type="RefSeq" id="XP_056075722.1">
    <property type="nucleotide sequence ID" value="XM_056208900.1"/>
</dbReference>
<accession>A0A9W8XW38</accession>